<proteinExistence type="predicted"/>
<comment type="caution">
    <text evidence="3">The sequence shown here is derived from an EMBL/GenBank/DDBJ whole genome shotgun (WGS) entry which is preliminary data.</text>
</comment>
<evidence type="ECO:0000259" key="2">
    <source>
        <dbReference type="Pfam" id="PF13472"/>
    </source>
</evidence>
<dbReference type="STRING" id="391625.PPSIR1_29533"/>
<evidence type="ECO:0000256" key="1">
    <source>
        <dbReference type="SAM" id="MobiDB-lite"/>
    </source>
</evidence>
<dbReference type="Pfam" id="PF13472">
    <property type="entry name" value="Lipase_GDSL_2"/>
    <property type="match status" value="1"/>
</dbReference>
<dbReference type="GO" id="GO:0016788">
    <property type="term" value="F:hydrolase activity, acting on ester bonds"/>
    <property type="evidence" value="ECO:0007669"/>
    <property type="project" value="UniProtKB-ARBA"/>
</dbReference>
<gene>
    <name evidence="3" type="ORF">PPSIR1_29533</name>
</gene>
<feature type="region of interest" description="Disordered" evidence="1">
    <location>
        <begin position="121"/>
        <end position="149"/>
    </location>
</feature>
<evidence type="ECO:0000313" key="4">
    <source>
        <dbReference type="Proteomes" id="UP000005801"/>
    </source>
</evidence>
<dbReference type="RefSeq" id="WP_006972223.1">
    <property type="nucleotide sequence ID" value="NZ_ABCS01000028.1"/>
</dbReference>
<name>A6G674_9BACT</name>
<dbReference type="InterPro" id="IPR036514">
    <property type="entry name" value="SGNH_hydro_sf"/>
</dbReference>
<protein>
    <recommendedName>
        <fullName evidence="2">SGNH hydrolase-type esterase domain-containing protein</fullName>
    </recommendedName>
</protein>
<feature type="domain" description="SGNH hydrolase-type esterase" evidence="2">
    <location>
        <begin position="383"/>
        <end position="550"/>
    </location>
</feature>
<dbReference type="Gene3D" id="3.40.50.1110">
    <property type="entry name" value="SGNH hydrolase"/>
    <property type="match status" value="1"/>
</dbReference>
<evidence type="ECO:0000313" key="3">
    <source>
        <dbReference type="EMBL" id="EDM78676.1"/>
    </source>
</evidence>
<reference evidence="3 4" key="1">
    <citation type="submission" date="2007-06" db="EMBL/GenBank/DDBJ databases">
        <authorList>
            <person name="Shimkets L."/>
            <person name="Ferriera S."/>
            <person name="Johnson J."/>
            <person name="Kravitz S."/>
            <person name="Beeson K."/>
            <person name="Sutton G."/>
            <person name="Rogers Y.-H."/>
            <person name="Friedman R."/>
            <person name="Frazier M."/>
            <person name="Venter J.C."/>
        </authorList>
    </citation>
    <scope>NUCLEOTIDE SEQUENCE [LARGE SCALE GENOMIC DNA]</scope>
    <source>
        <strain evidence="3 4">SIR-1</strain>
    </source>
</reference>
<dbReference type="eggNOG" id="COG2755">
    <property type="taxonomic scope" value="Bacteria"/>
</dbReference>
<dbReference type="OrthoDB" id="7985403at2"/>
<dbReference type="InterPro" id="IPR013830">
    <property type="entry name" value="SGNH_hydro"/>
</dbReference>
<sequence>MTETDHSAAEADGLLDAEEVVERVVLDDEDGSEDATTKTGKTDSQWLPLRKLLSATATLGLLIGASYAFDQSWAQPWRADEDYVPFWNLIGREFMGQEAAAEAEAEKADALDELAKLAEAEEVDGDAPVPDRKPLRPPPSADTDDGADSVARYPSYVAHELDPAADEVKHRLANPEALEPFFAALARTDLGYAGAVTRAGHWGDSILGTDGIPSAIRRRLQARFGDAGHGFHAIRPYDASYRHQGIVFAEEGNTRWQSCMVRSRCMEDGSYGYGGATARSSGGPTSVFETAAKGSVGTSVSVFELWYRAQPEGGNIRVRIDGGPERGGEDRLVSTALDGGAGEGETGTGAGAPEGIVDAWARVELPDGPHRFEVRAAGGGAVQAYGVTLEREGPGVVWDGMALIGAFTKRLLEPEAEHLRVQLQHRELDLMVFTFGGNDMTRDKGDLRYTMDPYVEEYGQVIERFKAARPEAACLIIGPVDHGERVDARIVSRPVGPRMTEAQRQVARDHGCAFFDTLAAMGGPGSVARWKQRSLISGDLAHPTARGHKLIASLVVQALMVDYVAFRERVAGEPMPPMD</sequence>
<dbReference type="EMBL" id="ABCS01000028">
    <property type="protein sequence ID" value="EDM78676.1"/>
    <property type="molecule type" value="Genomic_DNA"/>
</dbReference>
<dbReference type="AlphaFoldDB" id="A6G674"/>
<dbReference type="Proteomes" id="UP000005801">
    <property type="component" value="Unassembled WGS sequence"/>
</dbReference>
<dbReference type="Gene3D" id="2.60.120.1360">
    <property type="match status" value="1"/>
</dbReference>
<dbReference type="SUPFAM" id="SSF52266">
    <property type="entry name" value="SGNH hydrolase"/>
    <property type="match status" value="1"/>
</dbReference>
<organism evidence="3 4">
    <name type="scientific">Plesiocystis pacifica SIR-1</name>
    <dbReference type="NCBI Taxonomy" id="391625"/>
    <lineage>
        <taxon>Bacteria</taxon>
        <taxon>Pseudomonadati</taxon>
        <taxon>Myxococcota</taxon>
        <taxon>Polyangia</taxon>
        <taxon>Nannocystales</taxon>
        <taxon>Nannocystaceae</taxon>
        <taxon>Plesiocystis</taxon>
    </lineage>
</organism>
<keyword evidence="4" id="KW-1185">Reference proteome</keyword>
<accession>A6G674</accession>